<feature type="compositionally biased region" description="Basic and acidic residues" evidence="1">
    <location>
        <begin position="201"/>
        <end position="211"/>
    </location>
</feature>
<accession>A0AAD8Y2U5</accession>
<organism evidence="4 5">
    <name type="scientific">Skeletonema marinoi</name>
    <dbReference type="NCBI Taxonomy" id="267567"/>
    <lineage>
        <taxon>Eukaryota</taxon>
        <taxon>Sar</taxon>
        <taxon>Stramenopiles</taxon>
        <taxon>Ochrophyta</taxon>
        <taxon>Bacillariophyta</taxon>
        <taxon>Coscinodiscophyceae</taxon>
        <taxon>Thalassiosirophycidae</taxon>
        <taxon>Thalassiosirales</taxon>
        <taxon>Skeletonemataceae</taxon>
        <taxon>Skeletonema</taxon>
        <taxon>Skeletonema marinoi-dohrnii complex</taxon>
    </lineage>
</organism>
<sequence length="395" mass="44217">MQHHMTMNRLPPHSILPLSLFFFLAAGFSLQRVSSLSSSSSPQMKYSYQPDKNYDMHITSLHRYAVKGLSGDSINSVTLQEGDGTFEDDRRFALLYAGDKKNNFDQKHPQWLHKDNFLCAFTAPELLATLRTEYEVDSSDGRRLLTVWSRLDNSRQSSSTPLLIADLACQAGRDEASTFFSDLCGKKVVCVCASDITKSQNNHDDNGDSGKTKLSGKHTHQFGNTSSGVKNNNDTRTIHIVNHNTAKQFSNMIQHELKQKYNEGVDGCDNELDSIQLNPTRFRPNVVVDGLEPWLEFDLIGKTIEVVPNQDNNTEGDQSQRHPLRFRITSRTVRCAGIGVDPLQPELPAFDIPKLLTKHFPQHGPYLGVYAVVDQDNGCSGGQICVGDKFRVLDE</sequence>
<feature type="domain" description="MOSC" evidence="3">
    <location>
        <begin position="197"/>
        <end position="393"/>
    </location>
</feature>
<feature type="signal peptide" evidence="2">
    <location>
        <begin position="1"/>
        <end position="35"/>
    </location>
</feature>
<evidence type="ECO:0000313" key="4">
    <source>
        <dbReference type="EMBL" id="KAK1737995.1"/>
    </source>
</evidence>
<dbReference type="Proteomes" id="UP001224775">
    <property type="component" value="Unassembled WGS sequence"/>
</dbReference>
<dbReference type="GO" id="GO:0003824">
    <property type="term" value="F:catalytic activity"/>
    <property type="evidence" value="ECO:0007669"/>
    <property type="project" value="InterPro"/>
</dbReference>
<evidence type="ECO:0000256" key="2">
    <source>
        <dbReference type="SAM" id="SignalP"/>
    </source>
</evidence>
<keyword evidence="5" id="KW-1185">Reference proteome</keyword>
<dbReference type="InterPro" id="IPR011037">
    <property type="entry name" value="Pyrv_Knase-like_insert_dom_sf"/>
</dbReference>
<protein>
    <recommendedName>
        <fullName evidence="3">MOSC domain-containing protein</fullName>
    </recommendedName>
</protein>
<evidence type="ECO:0000313" key="5">
    <source>
        <dbReference type="Proteomes" id="UP001224775"/>
    </source>
</evidence>
<name>A0AAD8Y2U5_9STRA</name>
<dbReference type="AlphaFoldDB" id="A0AAD8Y2U5"/>
<dbReference type="GO" id="GO:0030170">
    <property type="term" value="F:pyridoxal phosphate binding"/>
    <property type="evidence" value="ECO:0007669"/>
    <property type="project" value="InterPro"/>
</dbReference>
<dbReference type="PROSITE" id="PS51340">
    <property type="entry name" value="MOSC"/>
    <property type="match status" value="1"/>
</dbReference>
<reference evidence="4" key="1">
    <citation type="submission" date="2023-06" db="EMBL/GenBank/DDBJ databases">
        <title>Survivors Of The Sea: Transcriptome response of Skeletonema marinoi to long-term dormancy.</title>
        <authorList>
            <person name="Pinder M.I.M."/>
            <person name="Kourtchenko O."/>
            <person name="Robertson E.K."/>
            <person name="Larsson T."/>
            <person name="Maumus F."/>
            <person name="Osuna-Cruz C.M."/>
            <person name="Vancaester E."/>
            <person name="Stenow R."/>
            <person name="Vandepoele K."/>
            <person name="Ploug H."/>
            <person name="Bruchert V."/>
            <person name="Godhe A."/>
            <person name="Topel M."/>
        </authorList>
    </citation>
    <scope>NUCLEOTIDE SEQUENCE</scope>
    <source>
        <strain evidence="4">R05AC</strain>
    </source>
</reference>
<feature type="chain" id="PRO_5042007362" description="MOSC domain-containing protein" evidence="2">
    <location>
        <begin position="36"/>
        <end position="395"/>
    </location>
</feature>
<dbReference type="EMBL" id="JATAAI010000022">
    <property type="protein sequence ID" value="KAK1737995.1"/>
    <property type="molecule type" value="Genomic_DNA"/>
</dbReference>
<keyword evidence="2" id="KW-0732">Signal</keyword>
<feature type="region of interest" description="Disordered" evidence="1">
    <location>
        <begin position="200"/>
        <end position="234"/>
    </location>
</feature>
<proteinExistence type="predicted"/>
<dbReference type="InterPro" id="IPR005302">
    <property type="entry name" value="MoCF_Sase_C"/>
</dbReference>
<dbReference type="GO" id="GO:0030151">
    <property type="term" value="F:molybdenum ion binding"/>
    <property type="evidence" value="ECO:0007669"/>
    <property type="project" value="InterPro"/>
</dbReference>
<evidence type="ECO:0000259" key="3">
    <source>
        <dbReference type="PROSITE" id="PS51340"/>
    </source>
</evidence>
<comment type="caution">
    <text evidence="4">The sequence shown here is derived from an EMBL/GenBank/DDBJ whole genome shotgun (WGS) entry which is preliminary data.</text>
</comment>
<dbReference type="SUPFAM" id="SSF50800">
    <property type="entry name" value="PK beta-barrel domain-like"/>
    <property type="match status" value="1"/>
</dbReference>
<feature type="compositionally biased region" description="Polar residues" evidence="1">
    <location>
        <begin position="221"/>
        <end position="234"/>
    </location>
</feature>
<evidence type="ECO:0000256" key="1">
    <source>
        <dbReference type="SAM" id="MobiDB-lite"/>
    </source>
</evidence>
<dbReference type="Pfam" id="PF03473">
    <property type="entry name" value="MOSC"/>
    <property type="match status" value="1"/>
</dbReference>
<gene>
    <name evidence="4" type="ORF">QTG54_011289</name>
</gene>